<comment type="cofactor">
    <cofactor evidence="1">
        <name>pyridoxal 5'-phosphate</name>
        <dbReference type="ChEBI" id="CHEBI:597326"/>
    </cofactor>
</comment>
<evidence type="ECO:0000313" key="4">
    <source>
        <dbReference type="EMBL" id="CDS89737.1"/>
    </source>
</evidence>
<dbReference type="GeneID" id="66355892"/>
<evidence type="ECO:0000313" key="7">
    <source>
        <dbReference type="EMBL" id="HBH2620425.1"/>
    </source>
</evidence>
<keyword evidence="4" id="KW-0456">Lyase</keyword>
<dbReference type="EMBL" id="LK932416">
    <property type="protein sequence ID" value="CDS89925.1"/>
    <property type="molecule type" value="Genomic_DNA"/>
</dbReference>
<evidence type="ECO:0000256" key="2">
    <source>
        <dbReference type="ARBA" id="ARBA00022898"/>
    </source>
</evidence>
<dbReference type="EMBL" id="LK933138">
    <property type="protein sequence ID" value="CDT39501.1"/>
    <property type="molecule type" value="Genomic_DNA"/>
</dbReference>
<dbReference type="PANTHER" id="PTHR42885:SF1">
    <property type="entry name" value="THREONINE-PHOSPHATE DECARBOXYLASE"/>
    <property type="match status" value="1"/>
</dbReference>
<dbReference type="InterPro" id="IPR015421">
    <property type="entry name" value="PyrdxlP-dep_Trfase_major"/>
</dbReference>
<dbReference type="GO" id="GO:0030170">
    <property type="term" value="F:pyridoxal phosphate binding"/>
    <property type="evidence" value="ECO:0007669"/>
    <property type="project" value="InterPro"/>
</dbReference>
<dbReference type="Proteomes" id="UP000879542">
    <property type="component" value="Unassembled WGS sequence"/>
</dbReference>
<proteinExistence type="predicted"/>
<dbReference type="EC" id="4.1.1.81" evidence="4 5"/>
<reference evidence="7" key="2">
    <citation type="journal article" date="2018" name="Genome Biol.">
        <title>SKESA: strategic k-mer extension for scrupulous assemblies.</title>
        <authorList>
            <person name="Souvorov A."/>
            <person name="Agarwala R."/>
            <person name="Lipman D.J."/>
        </authorList>
    </citation>
    <scope>NUCLEOTIDE SEQUENCE</scope>
    <source>
        <strain evidence="7">Clostridioides</strain>
    </source>
</reference>
<dbReference type="SUPFAM" id="SSF53383">
    <property type="entry name" value="PLP-dependent transferases"/>
    <property type="match status" value="1"/>
</dbReference>
<dbReference type="Gene3D" id="3.90.1150.10">
    <property type="entry name" value="Aspartate Aminotransferase, domain 1"/>
    <property type="match status" value="1"/>
</dbReference>
<gene>
    <name evidence="4" type="primary">cobD</name>
    <name evidence="6" type="ORF">BN1095_460074</name>
    <name evidence="4" type="ORF">BN1096_760015</name>
    <name evidence="5" type="ORF">BN1097_760015</name>
    <name evidence="7" type="ORF">KRQ00_002191</name>
</gene>
<dbReference type="RefSeq" id="WP_003437752.1">
    <property type="nucleotide sequence ID" value="NZ_AP025558.1"/>
</dbReference>
<dbReference type="InterPro" id="IPR004839">
    <property type="entry name" value="Aminotransferase_I/II_large"/>
</dbReference>
<evidence type="ECO:0000313" key="6">
    <source>
        <dbReference type="EMBL" id="CDT39501.1"/>
    </source>
</evidence>
<keyword evidence="7" id="KW-0032">Aminotransferase</keyword>
<dbReference type="GO" id="GO:0008483">
    <property type="term" value="F:transaminase activity"/>
    <property type="evidence" value="ECO:0007669"/>
    <property type="project" value="UniProtKB-KW"/>
</dbReference>
<keyword evidence="2" id="KW-0663">Pyridoxal phosphate</keyword>
<dbReference type="AlphaFoldDB" id="A0A069ANB9"/>
<dbReference type="GO" id="GO:0048472">
    <property type="term" value="F:threonine-phosphate decarboxylase activity"/>
    <property type="evidence" value="ECO:0007669"/>
    <property type="project" value="UniProtKB-EC"/>
</dbReference>
<dbReference type="InterPro" id="IPR015422">
    <property type="entry name" value="PyrdxlP-dep_Trfase_small"/>
</dbReference>
<protein>
    <submittedName>
        <fullName evidence="7">Aminotransferase class I/II-fold pyridoxal phosphate-dependent enzyme</fullName>
    </submittedName>
    <submittedName>
        <fullName evidence="5">Putative threonine-phosphate decarboxylase</fullName>
        <ecNumber evidence="4 5">4.1.1.81</ecNumber>
    </submittedName>
    <submittedName>
        <fullName evidence="4">Threonine-phosphate decarboxylase (L-threonine-O-3-phosphate decarboxylase), CobD/CbiB family</fullName>
    </submittedName>
</protein>
<dbReference type="EMBL" id="LK932531">
    <property type="protein sequence ID" value="CDS89737.1"/>
    <property type="molecule type" value="Genomic_DNA"/>
</dbReference>
<feature type="domain" description="Aminotransferase class I/classII large" evidence="3">
    <location>
        <begin position="23"/>
        <end position="348"/>
    </location>
</feature>
<dbReference type="InterPro" id="IPR015424">
    <property type="entry name" value="PyrdxlP-dep_Trfase"/>
</dbReference>
<organism evidence="4">
    <name type="scientific">Clostridioides difficile</name>
    <name type="common">Peptoclostridium difficile</name>
    <dbReference type="NCBI Taxonomy" id="1496"/>
    <lineage>
        <taxon>Bacteria</taxon>
        <taxon>Bacillati</taxon>
        <taxon>Bacillota</taxon>
        <taxon>Clostridia</taxon>
        <taxon>Peptostreptococcales</taxon>
        <taxon>Peptostreptococcaceae</taxon>
        <taxon>Clostridioides</taxon>
    </lineage>
</organism>
<name>A0A069ANB9_CLODI</name>
<keyword evidence="7" id="KW-0808">Transferase</keyword>
<evidence type="ECO:0000313" key="5">
    <source>
        <dbReference type="EMBL" id="CDS89925.1"/>
    </source>
</evidence>
<dbReference type="Pfam" id="PF00155">
    <property type="entry name" value="Aminotran_1_2"/>
    <property type="match status" value="1"/>
</dbReference>
<dbReference type="PATRIC" id="fig|1496.1373.peg.291"/>
<dbReference type="CDD" id="cd00609">
    <property type="entry name" value="AAT_like"/>
    <property type="match status" value="1"/>
</dbReference>
<dbReference type="PANTHER" id="PTHR42885">
    <property type="entry name" value="HISTIDINOL-PHOSPHATE AMINOTRANSFERASE-RELATED"/>
    <property type="match status" value="1"/>
</dbReference>
<evidence type="ECO:0000256" key="1">
    <source>
        <dbReference type="ARBA" id="ARBA00001933"/>
    </source>
</evidence>
<reference evidence="4" key="1">
    <citation type="submission" date="2014-07" db="EMBL/GenBank/DDBJ databases">
        <authorList>
            <person name="Monot Marc"/>
        </authorList>
    </citation>
    <scope>NUCLEOTIDE SEQUENCE</scope>
    <source>
        <strain evidence="6">7032989</strain>
        <strain evidence="5">7032994</strain>
    </source>
</reference>
<accession>A0A069ANB9</accession>
<evidence type="ECO:0000259" key="3">
    <source>
        <dbReference type="Pfam" id="PF00155"/>
    </source>
</evidence>
<dbReference type="Gene3D" id="3.40.640.10">
    <property type="entry name" value="Type I PLP-dependent aspartate aminotransferase-like (Major domain)"/>
    <property type="match status" value="1"/>
</dbReference>
<dbReference type="EMBL" id="DAEQIJ010000009">
    <property type="protein sequence ID" value="HBH2620425.1"/>
    <property type="molecule type" value="Genomic_DNA"/>
</dbReference>
<sequence>MKDLGHGANVDEMARLYGKNPKEIIDFSSNINPNVLPNLERYILKGLEECRNYPDINYTNLRENISKYIDINPDFIIPGNGATEVIYLLMKSIKKKLAIINPTFSEYRRSAELNNLDIIDLELDLENNFKLNIDIIKENIKRFDSLFICNPNNPSGNVQDLKELVHLLDKHNKVLIIDETFMEFVEDESKYSLVKYIESNKNIFIIKAVTKFFGMPGLRLGYGLTSNTEIMNKIYEHKEPWTINSFADILSNFIFEDKEYIKNSKEYYIEERKYMLQELRNIRNIKVYDTDANFILIRIYKKTTKELKKDLFKQGNILVRDASNFIGLDDSFIRVAIKSHEDNKILIENMKNLLGD</sequence>
<reference evidence="7" key="3">
    <citation type="submission" date="2021-06" db="EMBL/GenBank/DDBJ databases">
        <authorList>
            <consortium name="NCBI Pathogen Detection Project"/>
        </authorList>
    </citation>
    <scope>NUCLEOTIDE SEQUENCE</scope>
    <source>
        <strain evidence="7">Clostridioides</strain>
    </source>
</reference>